<gene>
    <name evidence="11" type="ORF">pipiens_004714</name>
</gene>
<keyword evidence="6 10" id="KW-1133">Transmembrane helix</keyword>
<keyword evidence="8 10" id="KW-0675">Receptor</keyword>
<evidence type="ECO:0000256" key="9">
    <source>
        <dbReference type="ARBA" id="ARBA00023224"/>
    </source>
</evidence>
<evidence type="ECO:0000256" key="1">
    <source>
        <dbReference type="ARBA" id="ARBA00004651"/>
    </source>
</evidence>
<name>A0ABD1CGX8_CULPP</name>
<evidence type="ECO:0000256" key="5">
    <source>
        <dbReference type="ARBA" id="ARBA00022725"/>
    </source>
</evidence>
<dbReference type="PANTHER" id="PTHR21137">
    <property type="entry name" value="ODORANT RECEPTOR"/>
    <property type="match status" value="1"/>
</dbReference>
<keyword evidence="2" id="KW-1003">Cell membrane</keyword>
<feature type="transmembrane region" description="Helical" evidence="10">
    <location>
        <begin position="264"/>
        <end position="287"/>
    </location>
</feature>
<evidence type="ECO:0000313" key="11">
    <source>
        <dbReference type="EMBL" id="KAL1375249.1"/>
    </source>
</evidence>
<accession>A0ABD1CGX8</accession>
<sequence length="389" mass="45348">MHFLKRSLPPNQQFLTFGLRALRLIGLWGPDRRQIFRYYLLVLAELMLLVGPKIIFGSGQDGFESFVRNSAELIFLIEVMISIGIFASRRKSFERLVEVLDQTLQRKWPDPMRDEIGQFNRKVELFARVYAAYLFGMLVFFCVFPVISTFYKVLFVAEEERSDFMLIIYVKFFGLDIERNVYHYMIYIVGIVGPVSASAFQSSIKMIVIVVVIQYGAKLFDLVAKRVTVLELIKSDQERHDELREIIKLHNLALEYVEHLEETVCFIMINQILSCMLISCLMMFYITTNFGPNVATVVQLFMVLVGEMIVYCFNGTMLIEKATSVVDALFYYPWYKEPVRVQKTFLRMIQRGQRPTGITAAKFYYVDVNRLGVVFQASYSYYLILKNSF</sequence>
<dbReference type="Proteomes" id="UP001562425">
    <property type="component" value="Unassembled WGS sequence"/>
</dbReference>
<feature type="transmembrane region" description="Helical" evidence="10">
    <location>
        <begin position="38"/>
        <end position="58"/>
    </location>
</feature>
<evidence type="ECO:0000256" key="6">
    <source>
        <dbReference type="ARBA" id="ARBA00022989"/>
    </source>
</evidence>
<dbReference type="GO" id="GO:0007608">
    <property type="term" value="P:sensory perception of smell"/>
    <property type="evidence" value="ECO:0007669"/>
    <property type="project" value="UniProtKB-KW"/>
</dbReference>
<dbReference type="EMBL" id="JBEHCU010012648">
    <property type="protein sequence ID" value="KAL1375249.1"/>
    <property type="molecule type" value="Genomic_DNA"/>
</dbReference>
<comment type="subcellular location">
    <subcellularLocation>
        <location evidence="1 10">Cell membrane</location>
        <topology evidence="1 10">Multi-pass membrane protein</topology>
    </subcellularLocation>
</comment>
<feature type="transmembrane region" description="Helical" evidence="10">
    <location>
        <begin position="181"/>
        <end position="200"/>
    </location>
</feature>
<keyword evidence="7 10" id="KW-0472">Membrane</keyword>
<evidence type="ECO:0000256" key="8">
    <source>
        <dbReference type="ARBA" id="ARBA00023170"/>
    </source>
</evidence>
<proteinExistence type="inferred from homology"/>
<dbReference type="GO" id="GO:0005886">
    <property type="term" value="C:plasma membrane"/>
    <property type="evidence" value="ECO:0007669"/>
    <property type="project" value="UniProtKB-SubCell"/>
</dbReference>
<dbReference type="AlphaFoldDB" id="A0ABD1CGX8"/>
<feature type="transmembrane region" description="Helical" evidence="10">
    <location>
        <begin position="70"/>
        <end position="87"/>
    </location>
</feature>
<organism evidence="11 12">
    <name type="scientific">Culex pipiens pipiens</name>
    <name type="common">Northern house mosquito</name>
    <dbReference type="NCBI Taxonomy" id="38569"/>
    <lineage>
        <taxon>Eukaryota</taxon>
        <taxon>Metazoa</taxon>
        <taxon>Ecdysozoa</taxon>
        <taxon>Arthropoda</taxon>
        <taxon>Hexapoda</taxon>
        <taxon>Insecta</taxon>
        <taxon>Pterygota</taxon>
        <taxon>Neoptera</taxon>
        <taxon>Endopterygota</taxon>
        <taxon>Diptera</taxon>
        <taxon>Nematocera</taxon>
        <taxon>Culicoidea</taxon>
        <taxon>Culicidae</taxon>
        <taxon>Culicinae</taxon>
        <taxon>Culicini</taxon>
        <taxon>Culex</taxon>
        <taxon>Culex</taxon>
    </lineage>
</organism>
<evidence type="ECO:0000256" key="10">
    <source>
        <dbReference type="RuleBase" id="RU351113"/>
    </source>
</evidence>
<evidence type="ECO:0000313" key="12">
    <source>
        <dbReference type="Proteomes" id="UP001562425"/>
    </source>
</evidence>
<dbReference type="Pfam" id="PF02949">
    <property type="entry name" value="7tm_6"/>
    <property type="match status" value="1"/>
</dbReference>
<dbReference type="GO" id="GO:0007165">
    <property type="term" value="P:signal transduction"/>
    <property type="evidence" value="ECO:0007669"/>
    <property type="project" value="UniProtKB-KW"/>
</dbReference>
<keyword evidence="4 10" id="KW-0812">Transmembrane</keyword>
<evidence type="ECO:0000256" key="7">
    <source>
        <dbReference type="ARBA" id="ARBA00023136"/>
    </source>
</evidence>
<keyword evidence="9 10" id="KW-0807">Transducer</keyword>
<dbReference type="InterPro" id="IPR004117">
    <property type="entry name" value="7tm6_olfct_rcpt"/>
</dbReference>
<evidence type="ECO:0000256" key="2">
    <source>
        <dbReference type="ARBA" id="ARBA00022475"/>
    </source>
</evidence>
<evidence type="ECO:0000256" key="4">
    <source>
        <dbReference type="ARBA" id="ARBA00022692"/>
    </source>
</evidence>
<comment type="similarity">
    <text evidence="10">Belongs to the insect chemoreceptor superfamily. Heteromeric odorant receptor channel (TC 1.A.69) family.</text>
</comment>
<evidence type="ECO:0000256" key="3">
    <source>
        <dbReference type="ARBA" id="ARBA00022606"/>
    </source>
</evidence>
<feature type="transmembrane region" description="Helical" evidence="10">
    <location>
        <begin position="130"/>
        <end position="151"/>
    </location>
</feature>
<keyword evidence="5 10" id="KW-0552">Olfaction</keyword>
<protein>
    <recommendedName>
        <fullName evidence="10">Odorant receptor</fullName>
    </recommendedName>
</protein>
<keyword evidence="3 10" id="KW-0716">Sensory transduction</keyword>
<reference evidence="11 12" key="1">
    <citation type="submission" date="2024-05" db="EMBL/GenBank/DDBJ databases">
        <title>Culex pipiens pipiens assembly and annotation.</title>
        <authorList>
            <person name="Alout H."/>
            <person name="Durand T."/>
        </authorList>
    </citation>
    <scope>NUCLEOTIDE SEQUENCE [LARGE SCALE GENOMIC DNA]</scope>
    <source>
        <strain evidence="11">HA-2024</strain>
        <tissue evidence="11">Whole body</tissue>
    </source>
</reference>
<keyword evidence="12" id="KW-1185">Reference proteome</keyword>
<dbReference type="PANTHER" id="PTHR21137:SF35">
    <property type="entry name" value="ODORANT RECEPTOR 19A-RELATED"/>
    <property type="match status" value="1"/>
</dbReference>
<comment type="caution">
    <text evidence="10">Lacks conserved residue(s) required for the propagation of feature annotation.</text>
</comment>
<comment type="caution">
    <text evidence="11">The sequence shown here is derived from an EMBL/GenBank/DDBJ whole genome shotgun (WGS) entry which is preliminary data.</text>
</comment>
<feature type="transmembrane region" description="Helical" evidence="10">
    <location>
        <begin position="293"/>
        <end position="313"/>
    </location>
</feature>